<evidence type="ECO:0000313" key="2">
    <source>
        <dbReference type="Proteomes" id="UP001189122"/>
    </source>
</evidence>
<proteinExistence type="predicted"/>
<dbReference type="Proteomes" id="UP001189122">
    <property type="component" value="Unassembled WGS sequence"/>
</dbReference>
<accession>A0ABN7EBR5</accession>
<organism evidence="1 2">
    <name type="scientific">Spirodela intermedia</name>
    <name type="common">Intermediate duckweed</name>
    <dbReference type="NCBI Taxonomy" id="51605"/>
    <lineage>
        <taxon>Eukaryota</taxon>
        <taxon>Viridiplantae</taxon>
        <taxon>Streptophyta</taxon>
        <taxon>Embryophyta</taxon>
        <taxon>Tracheophyta</taxon>
        <taxon>Spermatophyta</taxon>
        <taxon>Magnoliopsida</taxon>
        <taxon>Liliopsida</taxon>
        <taxon>Araceae</taxon>
        <taxon>Lemnoideae</taxon>
        <taxon>Spirodela</taxon>
    </lineage>
</organism>
<gene>
    <name evidence="1" type="ORF">SI7747_UN021661</name>
</gene>
<sequence length="104" mass="12041">MQKIDLQLFLSFWVTGGDDDNSDTEEKVKKPEIELRDAARHLEEENADHLPHRRPLMVVRVGAAQTHNHQPLHLLPVEVRAQPLVRRLQNDALPVEIPTPSRRY</sequence>
<comment type="caution">
    <text evidence="1">The sequence shown here is derived from an EMBL/GenBank/DDBJ whole genome shotgun (WGS) entry which is preliminary data.</text>
</comment>
<name>A0ABN7EBR5_SPIIN</name>
<protein>
    <submittedName>
        <fullName evidence="1">Uncharacterized protein</fullName>
    </submittedName>
</protein>
<dbReference type="EMBL" id="CACRZD030000276">
    <property type="protein sequence ID" value="CAA6675319.1"/>
    <property type="molecule type" value="Genomic_DNA"/>
</dbReference>
<reference evidence="2" key="1">
    <citation type="journal article" date="2020" name="Sci. Rep.">
        <title>Chromosome-scale genome assembly for the duckweed Spirodela intermedia, integrating cytogenetic maps, PacBio and Oxford Nanopore libraries.</title>
        <authorList>
            <person name="Hoang P.T.N."/>
            <person name="Fiebig A."/>
            <person name="Novak P."/>
            <person name="Macas J."/>
            <person name="Cao H.X."/>
            <person name="Stepanenko A."/>
            <person name="Chen G."/>
            <person name="Borisjuk N."/>
            <person name="Scholz U."/>
            <person name="Schubert I."/>
        </authorList>
    </citation>
    <scope>NUCLEOTIDE SEQUENCE [LARGE SCALE GENOMIC DNA]</scope>
</reference>
<evidence type="ECO:0000313" key="1">
    <source>
        <dbReference type="EMBL" id="CAA6675319.1"/>
    </source>
</evidence>
<keyword evidence="2" id="KW-1185">Reference proteome</keyword>